<dbReference type="Pfam" id="PF12833">
    <property type="entry name" value="HTH_18"/>
    <property type="match status" value="1"/>
</dbReference>
<evidence type="ECO:0000256" key="2">
    <source>
        <dbReference type="ARBA" id="ARBA00023125"/>
    </source>
</evidence>
<keyword evidence="2" id="KW-0238">DNA-binding</keyword>
<keyword evidence="7" id="KW-1185">Reference proteome</keyword>
<sequence>MLDDSSRLVPAQDLAAPRARGQSRASSQTESQASLKAAAQGRPPLPPVQPPLPATVLRPADLLTQILLGLRLEGVEYGRCLMRAPWAVAFPARAEARFHFVARGGCWLRTPGSEWVRLNAGDAVLLPRGSLHILASAPDVPTVDIDTLARRPVADNIYLVGAEQRGIAPRGGTHGPRAGAGDDGAATDDEAAADVDADVDVDIDVLFCGAMRFNLDPLHPLLSMMPDAMRANDLAQRDPTVPALLEAMEREVALDRIGACGILARMADVLAASIIRAWVECACSDSSGWIAAVQCPSIGKVIAAIHAEPERDWTVPMLADLMGASRSRFAAAFTRTVGESPARYVAKVKMFQARRWIAQEGMRVAVAADRLGYDSEASFSRAFKRIVGQSPGTMRRAATR</sequence>
<dbReference type="InterPro" id="IPR018062">
    <property type="entry name" value="HTH_AraC-typ_CS"/>
</dbReference>
<dbReference type="InterPro" id="IPR018060">
    <property type="entry name" value="HTH_AraC"/>
</dbReference>
<dbReference type="PROSITE" id="PS01124">
    <property type="entry name" value="HTH_ARAC_FAMILY_2"/>
    <property type="match status" value="1"/>
</dbReference>
<dbReference type="GO" id="GO:0043565">
    <property type="term" value="F:sequence-specific DNA binding"/>
    <property type="evidence" value="ECO:0007669"/>
    <property type="project" value="InterPro"/>
</dbReference>
<dbReference type="SUPFAM" id="SSF51182">
    <property type="entry name" value="RmlC-like cupins"/>
    <property type="match status" value="1"/>
</dbReference>
<dbReference type="SMART" id="SM00342">
    <property type="entry name" value="HTH_ARAC"/>
    <property type="match status" value="1"/>
</dbReference>
<dbReference type="InterPro" id="IPR032783">
    <property type="entry name" value="AraC_lig"/>
</dbReference>
<dbReference type="OrthoDB" id="9789899at2"/>
<feature type="region of interest" description="Disordered" evidence="4">
    <location>
        <begin position="1"/>
        <end position="53"/>
    </location>
</feature>
<evidence type="ECO:0000313" key="7">
    <source>
        <dbReference type="Proteomes" id="UP000197468"/>
    </source>
</evidence>
<evidence type="ECO:0000259" key="5">
    <source>
        <dbReference type="PROSITE" id="PS01124"/>
    </source>
</evidence>
<dbReference type="PANTHER" id="PTHR46796">
    <property type="entry name" value="HTH-TYPE TRANSCRIPTIONAL ACTIVATOR RHAS-RELATED"/>
    <property type="match status" value="1"/>
</dbReference>
<evidence type="ECO:0000256" key="1">
    <source>
        <dbReference type="ARBA" id="ARBA00023015"/>
    </source>
</evidence>
<feature type="region of interest" description="Disordered" evidence="4">
    <location>
        <begin position="168"/>
        <end position="189"/>
    </location>
</feature>
<protein>
    <submittedName>
        <fullName evidence="6">AraC family transcriptional regulator</fullName>
    </submittedName>
</protein>
<dbReference type="Proteomes" id="UP000197468">
    <property type="component" value="Unassembled WGS sequence"/>
</dbReference>
<dbReference type="InterPro" id="IPR011051">
    <property type="entry name" value="RmlC_Cupin_sf"/>
</dbReference>
<evidence type="ECO:0000313" key="6">
    <source>
        <dbReference type="EMBL" id="OWQ93807.1"/>
    </source>
</evidence>
<dbReference type="GO" id="GO:0003700">
    <property type="term" value="F:DNA-binding transcription factor activity"/>
    <property type="evidence" value="ECO:0007669"/>
    <property type="project" value="InterPro"/>
</dbReference>
<proteinExistence type="predicted"/>
<feature type="compositionally biased region" description="Polar residues" evidence="4">
    <location>
        <begin position="23"/>
        <end position="34"/>
    </location>
</feature>
<dbReference type="SUPFAM" id="SSF46689">
    <property type="entry name" value="Homeodomain-like"/>
    <property type="match status" value="2"/>
</dbReference>
<accession>A0A246JMG0</accession>
<name>A0A246JMG0_9BURK</name>
<feature type="compositionally biased region" description="Pro residues" evidence="4">
    <location>
        <begin position="43"/>
        <end position="53"/>
    </location>
</feature>
<comment type="caution">
    <text evidence="6">The sequence shown here is derived from an EMBL/GenBank/DDBJ whole genome shotgun (WGS) entry which is preliminary data.</text>
</comment>
<dbReference type="RefSeq" id="WP_088383093.1">
    <property type="nucleotide sequence ID" value="NZ_NIOF01000001.1"/>
</dbReference>
<keyword evidence="1" id="KW-0805">Transcription regulation</keyword>
<gene>
    <name evidence="6" type="ORF">CDN99_05055</name>
</gene>
<evidence type="ECO:0000256" key="3">
    <source>
        <dbReference type="ARBA" id="ARBA00023163"/>
    </source>
</evidence>
<dbReference type="InterPro" id="IPR050204">
    <property type="entry name" value="AraC_XylS_family_regulators"/>
</dbReference>
<dbReference type="Pfam" id="PF12852">
    <property type="entry name" value="Cupin_6"/>
    <property type="match status" value="1"/>
</dbReference>
<reference evidence="6 7" key="1">
    <citation type="journal article" date="2008" name="Int. J. Syst. Evol. Microbiol.">
        <title>Description of Roseateles aquatilis sp. nov. and Roseateles terrae sp. nov., in the class Betaproteobacteria, and emended description of the genus Roseateles.</title>
        <authorList>
            <person name="Gomila M."/>
            <person name="Bowien B."/>
            <person name="Falsen E."/>
            <person name="Moore E.R."/>
            <person name="Lalucat J."/>
        </authorList>
    </citation>
    <scope>NUCLEOTIDE SEQUENCE [LARGE SCALE GENOMIC DNA]</scope>
    <source>
        <strain evidence="6 7">CCUG 48205</strain>
    </source>
</reference>
<evidence type="ECO:0000256" key="4">
    <source>
        <dbReference type="SAM" id="MobiDB-lite"/>
    </source>
</evidence>
<keyword evidence="3" id="KW-0804">Transcription</keyword>
<dbReference type="AlphaFoldDB" id="A0A246JMG0"/>
<dbReference type="InterPro" id="IPR009057">
    <property type="entry name" value="Homeodomain-like_sf"/>
</dbReference>
<dbReference type="EMBL" id="NIOF01000001">
    <property type="protein sequence ID" value="OWQ93807.1"/>
    <property type="molecule type" value="Genomic_DNA"/>
</dbReference>
<dbReference type="PROSITE" id="PS00041">
    <property type="entry name" value="HTH_ARAC_FAMILY_1"/>
    <property type="match status" value="1"/>
</dbReference>
<dbReference type="Gene3D" id="1.10.10.60">
    <property type="entry name" value="Homeodomain-like"/>
    <property type="match status" value="1"/>
</dbReference>
<organism evidence="6 7">
    <name type="scientific">Roseateles aquatilis</name>
    <dbReference type="NCBI Taxonomy" id="431061"/>
    <lineage>
        <taxon>Bacteria</taxon>
        <taxon>Pseudomonadati</taxon>
        <taxon>Pseudomonadota</taxon>
        <taxon>Betaproteobacteria</taxon>
        <taxon>Burkholderiales</taxon>
        <taxon>Sphaerotilaceae</taxon>
        <taxon>Roseateles</taxon>
    </lineage>
</organism>
<dbReference type="PANTHER" id="PTHR46796:SF7">
    <property type="entry name" value="ARAC FAMILY TRANSCRIPTIONAL REGULATOR"/>
    <property type="match status" value="1"/>
</dbReference>
<feature type="domain" description="HTH araC/xylS-type" evidence="5">
    <location>
        <begin position="299"/>
        <end position="397"/>
    </location>
</feature>